<evidence type="ECO:0000313" key="1">
    <source>
        <dbReference type="EMBL" id="JAG42839.1"/>
    </source>
</evidence>
<proteinExistence type="predicted"/>
<gene>
    <name evidence="1" type="primary">secD</name>
    <name evidence="1" type="ORF">CM83_22879</name>
</gene>
<dbReference type="EMBL" id="GBRD01016865">
    <property type="protein sequence ID" value="JAG48962.1"/>
    <property type="molecule type" value="Transcribed_RNA"/>
</dbReference>
<dbReference type="EMBL" id="GBHO01000765">
    <property type="protein sequence ID" value="JAG42839.1"/>
    <property type="molecule type" value="Transcribed_RNA"/>
</dbReference>
<reference evidence="2" key="3">
    <citation type="submission" date="2014-09" db="EMBL/GenBank/DDBJ databases">
        <authorList>
            <person name="Magalhaes I.L.F."/>
            <person name="Oliveira U."/>
            <person name="Santos F.R."/>
            <person name="Vidigal T.H.D.A."/>
            <person name="Brescovit A.D."/>
            <person name="Santos A.J."/>
        </authorList>
    </citation>
    <scope>NUCLEOTIDE SEQUENCE</scope>
</reference>
<reference evidence="1" key="2">
    <citation type="submission" date="2014-07" db="EMBL/GenBank/DDBJ databases">
        <authorList>
            <person name="Hull J."/>
        </authorList>
    </citation>
    <scope>NUCLEOTIDE SEQUENCE</scope>
</reference>
<dbReference type="AlphaFoldDB" id="A0A0A9ZEG7"/>
<name>A0A0A9ZEG7_LYGHE</name>
<evidence type="ECO:0000313" key="2">
    <source>
        <dbReference type="EMBL" id="JAG48962.1"/>
    </source>
</evidence>
<protein>
    <submittedName>
        <fullName evidence="1">Protein translocase subunit SecD</fullName>
    </submittedName>
</protein>
<reference evidence="1" key="1">
    <citation type="journal article" date="2014" name="PLoS ONE">
        <title>Transcriptome-Based Identification of ABC Transporters in the Western Tarnished Plant Bug Lygus hesperus.</title>
        <authorList>
            <person name="Hull J.J."/>
            <person name="Chaney K."/>
            <person name="Geib S.M."/>
            <person name="Fabrick J.A."/>
            <person name="Brent C.S."/>
            <person name="Walsh D."/>
            <person name="Lavine L.C."/>
        </authorList>
    </citation>
    <scope>NUCLEOTIDE SEQUENCE</scope>
</reference>
<organism evidence="1">
    <name type="scientific">Lygus hesperus</name>
    <name type="common">Western plant bug</name>
    <dbReference type="NCBI Taxonomy" id="30085"/>
    <lineage>
        <taxon>Eukaryota</taxon>
        <taxon>Metazoa</taxon>
        <taxon>Ecdysozoa</taxon>
        <taxon>Arthropoda</taxon>
        <taxon>Hexapoda</taxon>
        <taxon>Insecta</taxon>
        <taxon>Pterygota</taxon>
        <taxon>Neoptera</taxon>
        <taxon>Paraneoptera</taxon>
        <taxon>Hemiptera</taxon>
        <taxon>Heteroptera</taxon>
        <taxon>Panheteroptera</taxon>
        <taxon>Cimicomorpha</taxon>
        <taxon>Miridae</taxon>
        <taxon>Mirini</taxon>
        <taxon>Lygus</taxon>
    </lineage>
</organism>
<sequence>MINSNDSVSVLNDGVRQVPTCCLTSENGRSTEYSGSSHSTCTRLKSLEFKKRERIEERKKINVMNVLEKIRESEMEDRSERFEEEIDVKMMAELNKNTIELRKKIDSFNDFLQYSI</sequence>
<accession>A0A0A9ZEG7</accession>